<dbReference type="PANTHER" id="PTHR22761">
    <property type="entry name" value="CHARGED MULTIVESICULAR BODY PROTEIN"/>
    <property type="match status" value="1"/>
</dbReference>
<evidence type="ECO:0000256" key="6">
    <source>
        <dbReference type="ARBA" id="ARBA00023136"/>
    </source>
</evidence>
<dbReference type="Gene3D" id="1.10.287.1060">
    <property type="entry name" value="ESAT-6-like"/>
    <property type="match status" value="1"/>
</dbReference>
<gene>
    <name evidence="9" type="ORF">yc1106_03426</name>
</gene>
<dbReference type="OrthoDB" id="441172at2759"/>
<dbReference type="GO" id="GO:0000815">
    <property type="term" value="C:ESCRT III complex"/>
    <property type="evidence" value="ECO:0007669"/>
    <property type="project" value="TreeGrafter"/>
</dbReference>
<proteinExistence type="inferred from homology"/>
<keyword evidence="4" id="KW-0967">Endosome</keyword>
<keyword evidence="3" id="KW-0813">Transport</keyword>
<evidence type="ECO:0000313" key="10">
    <source>
        <dbReference type="Proteomes" id="UP001056012"/>
    </source>
</evidence>
<dbReference type="GO" id="GO:0005771">
    <property type="term" value="C:multivesicular body"/>
    <property type="evidence" value="ECO:0007669"/>
    <property type="project" value="TreeGrafter"/>
</dbReference>
<protein>
    <submittedName>
        <fullName evidence="9">Uncharacterized protein</fullName>
    </submittedName>
</protein>
<evidence type="ECO:0000256" key="7">
    <source>
        <dbReference type="SAM" id="Coils"/>
    </source>
</evidence>
<feature type="region of interest" description="Disordered" evidence="8">
    <location>
        <begin position="184"/>
        <end position="231"/>
    </location>
</feature>
<dbReference type="GO" id="GO:0015031">
    <property type="term" value="P:protein transport"/>
    <property type="evidence" value="ECO:0007669"/>
    <property type="project" value="UniProtKB-KW"/>
</dbReference>
<dbReference type="VEuPathDB" id="FungiDB:yc1106_03426"/>
<evidence type="ECO:0000256" key="1">
    <source>
        <dbReference type="ARBA" id="ARBA00004608"/>
    </source>
</evidence>
<feature type="compositionally biased region" description="Basic and acidic residues" evidence="8">
    <location>
        <begin position="202"/>
        <end position="222"/>
    </location>
</feature>
<evidence type="ECO:0000256" key="4">
    <source>
        <dbReference type="ARBA" id="ARBA00022753"/>
    </source>
</evidence>
<dbReference type="EMBL" id="CP089275">
    <property type="protein sequence ID" value="USP76152.1"/>
    <property type="molecule type" value="Genomic_DNA"/>
</dbReference>
<dbReference type="GO" id="GO:0006900">
    <property type="term" value="P:vesicle budding from membrane"/>
    <property type="evidence" value="ECO:0007669"/>
    <property type="project" value="TreeGrafter"/>
</dbReference>
<dbReference type="PANTHER" id="PTHR22761:SF5">
    <property type="entry name" value="CHARGED MULTIVESICULAR BODY PROTEIN 6"/>
    <property type="match status" value="1"/>
</dbReference>
<reference evidence="9" key="1">
    <citation type="submission" date="2021-12" db="EMBL/GenBank/DDBJ databases">
        <title>Curvularia clavata genome.</title>
        <authorList>
            <person name="Cao Y."/>
        </authorList>
    </citation>
    <scope>NUCLEOTIDE SEQUENCE</scope>
    <source>
        <strain evidence="9">Yc1106</strain>
    </source>
</reference>
<sequence length="231" mass="26089">MGNNSSANKISAQDKAILDMKNQRDKLRQYQKRITVLTDREREIAKECLAKGDTKSAKLALRRKKYQETLLSKTDAQLAQLEVLTSDIEFALVQKDVLYGLQQGTAVLKEIHKEMGGIENVEKLLGENEEARAYQEVLIPNCLTFTYILMRTQQEISEMLANKMSNQDEDEVEDELEALEAEVNGPVPVLPDAPIVQPQFTPEEKAKMAKDRAARRARERAAEQASQPMLA</sequence>
<dbReference type="Proteomes" id="UP001056012">
    <property type="component" value="Chromosome 2"/>
</dbReference>
<dbReference type="InterPro" id="IPR005024">
    <property type="entry name" value="Snf7_fam"/>
</dbReference>
<accession>A0A9Q8Z4J5</accession>
<dbReference type="AlphaFoldDB" id="A0A9Q8Z4J5"/>
<name>A0A9Q8Z4J5_CURCL</name>
<keyword evidence="6" id="KW-0472">Membrane</keyword>
<evidence type="ECO:0000256" key="8">
    <source>
        <dbReference type="SAM" id="MobiDB-lite"/>
    </source>
</evidence>
<evidence type="ECO:0000256" key="2">
    <source>
        <dbReference type="ARBA" id="ARBA00006190"/>
    </source>
</evidence>
<keyword evidence="5" id="KW-0653">Protein transport</keyword>
<feature type="coiled-coil region" evidence="7">
    <location>
        <begin position="13"/>
        <end position="40"/>
    </location>
</feature>
<organism evidence="9 10">
    <name type="scientific">Curvularia clavata</name>
    <dbReference type="NCBI Taxonomy" id="95742"/>
    <lineage>
        <taxon>Eukaryota</taxon>
        <taxon>Fungi</taxon>
        <taxon>Dikarya</taxon>
        <taxon>Ascomycota</taxon>
        <taxon>Pezizomycotina</taxon>
        <taxon>Dothideomycetes</taxon>
        <taxon>Pleosporomycetidae</taxon>
        <taxon>Pleosporales</taxon>
        <taxon>Pleosporineae</taxon>
        <taxon>Pleosporaceae</taxon>
        <taxon>Curvularia</taxon>
    </lineage>
</organism>
<dbReference type="GO" id="GO:0032511">
    <property type="term" value="P:late endosome to vacuole transport via multivesicular body sorting pathway"/>
    <property type="evidence" value="ECO:0007669"/>
    <property type="project" value="TreeGrafter"/>
</dbReference>
<keyword evidence="10" id="KW-1185">Reference proteome</keyword>
<keyword evidence="7" id="KW-0175">Coiled coil</keyword>
<comment type="subcellular location">
    <subcellularLocation>
        <location evidence="1">Endosome membrane</location>
    </subcellularLocation>
</comment>
<dbReference type="Pfam" id="PF03357">
    <property type="entry name" value="Snf7"/>
    <property type="match status" value="1"/>
</dbReference>
<evidence type="ECO:0000256" key="3">
    <source>
        <dbReference type="ARBA" id="ARBA00022448"/>
    </source>
</evidence>
<evidence type="ECO:0000313" key="9">
    <source>
        <dbReference type="EMBL" id="USP76152.1"/>
    </source>
</evidence>
<evidence type="ECO:0000256" key="5">
    <source>
        <dbReference type="ARBA" id="ARBA00022927"/>
    </source>
</evidence>
<comment type="similarity">
    <text evidence="2">Belongs to the SNF7 family.</text>
</comment>